<evidence type="ECO:0000313" key="10">
    <source>
        <dbReference type="Proteomes" id="UP001058974"/>
    </source>
</evidence>
<dbReference type="SUPFAM" id="SSF47095">
    <property type="entry name" value="HMG-box"/>
    <property type="match status" value="1"/>
</dbReference>
<protein>
    <recommendedName>
        <fullName evidence="8">HMG box domain-containing protein</fullName>
    </recommendedName>
</protein>
<dbReference type="InterPro" id="IPR009071">
    <property type="entry name" value="HMG_box_dom"/>
</dbReference>
<feature type="compositionally biased region" description="Low complexity" evidence="7">
    <location>
        <begin position="164"/>
        <end position="178"/>
    </location>
</feature>
<dbReference type="GO" id="GO:0005634">
    <property type="term" value="C:nucleus"/>
    <property type="evidence" value="ECO:0007669"/>
    <property type="project" value="UniProtKB-SubCell"/>
</dbReference>
<dbReference type="PANTHER" id="PTHR46261:SF18">
    <property type="entry name" value="DNA-BINDING PROTEIN MNB1B"/>
    <property type="match status" value="1"/>
</dbReference>
<evidence type="ECO:0000313" key="9">
    <source>
        <dbReference type="EMBL" id="KAI5428127.1"/>
    </source>
</evidence>
<sequence>MPKSSIDPKSADNRLNFKVKVAAMGRKRSKKTTMDPLKPRRPPSAFFVFMSEFRVKFSNSNRVNGVSMVSKAGSEEWKAMSYAEKAPYFAKVGKMREEYEKIKRAYNANAEKKEEDYEEIIRAYNVRLPGDYGTVFSPASTTNKIKLMADTSTQGRSLKMLEMSSFPSTSSADESSSSAEIQGVQSKPSGSHATPTQSFDSCQPIAMILPENYASDDDNYASDDEDVQTVIGEKVPSGFDTVRADPQPNNFQSEDVVMKEDTVFSKETATLKHVFHEVDPHQDPTDDLLHQAEKDCNSDTDDADPANDLLSLLTNPSRVVSMASGMFSPVAEHDSSDSKAMELFKELKGLMSKPLDVASVDISACNQMRRLVEELSPLKQLLPLSSQITLEQINNFLSLHASKNALLRFILPVYEQAVKTKEDLVKKLLSLREEKDKIAADRKQQEAVKVKAEEKVEILKKQLALAEVELAEAYTGISDSMELEKKRVHNINALRTEVNQTATTLKNLRSDYETAMSTKKDLEDLLSEINQSSSPWCT</sequence>
<dbReference type="Gramene" id="Psat3g096560.1">
    <property type="protein sequence ID" value="Psat3g096560.1.cds"/>
    <property type="gene ID" value="Psat3g096560"/>
</dbReference>
<name>A0A9D4XX15_PEA</name>
<dbReference type="OrthoDB" id="1919336at2759"/>
<evidence type="ECO:0000256" key="1">
    <source>
        <dbReference type="ARBA" id="ARBA00004123"/>
    </source>
</evidence>
<dbReference type="GO" id="GO:0030527">
    <property type="term" value="F:structural constituent of chromatin"/>
    <property type="evidence" value="ECO:0007669"/>
    <property type="project" value="UniProtKB-ARBA"/>
</dbReference>
<dbReference type="PANTHER" id="PTHR46261">
    <property type="entry name" value="HIGH MOBILITY GROUP B PROTEIN 4-RELATED"/>
    <property type="match status" value="1"/>
</dbReference>
<feature type="coiled-coil region" evidence="6">
    <location>
        <begin position="95"/>
        <end position="127"/>
    </location>
</feature>
<dbReference type="Gene3D" id="1.10.30.10">
    <property type="entry name" value="High mobility group box domain"/>
    <property type="match status" value="1"/>
</dbReference>
<proteinExistence type="inferred from homology"/>
<keyword evidence="4 5" id="KW-0539">Nucleus</keyword>
<dbReference type="GO" id="GO:0006325">
    <property type="term" value="P:chromatin organization"/>
    <property type="evidence" value="ECO:0007669"/>
    <property type="project" value="UniProtKB-ARBA"/>
</dbReference>
<gene>
    <name evidence="9" type="ORF">KIW84_033220</name>
</gene>
<keyword evidence="6" id="KW-0175">Coiled coil</keyword>
<dbReference type="PROSITE" id="PS50118">
    <property type="entry name" value="HMG_BOX_2"/>
    <property type="match status" value="1"/>
</dbReference>
<evidence type="ECO:0000256" key="5">
    <source>
        <dbReference type="PROSITE-ProRule" id="PRU00267"/>
    </source>
</evidence>
<dbReference type="GO" id="GO:0003677">
    <property type="term" value="F:DNA binding"/>
    <property type="evidence" value="ECO:0007669"/>
    <property type="project" value="UniProtKB-UniRule"/>
</dbReference>
<evidence type="ECO:0000256" key="6">
    <source>
        <dbReference type="SAM" id="Coils"/>
    </source>
</evidence>
<keyword evidence="3 5" id="KW-0238">DNA-binding</keyword>
<dbReference type="GO" id="GO:0000785">
    <property type="term" value="C:chromatin"/>
    <property type="evidence" value="ECO:0007669"/>
    <property type="project" value="UniProtKB-ARBA"/>
</dbReference>
<dbReference type="EMBL" id="JAMSHJ010000003">
    <property type="protein sequence ID" value="KAI5428127.1"/>
    <property type="molecule type" value="Genomic_DNA"/>
</dbReference>
<dbReference type="InterPro" id="IPR031061">
    <property type="entry name" value="HMGB_plant"/>
</dbReference>
<comment type="subcellular location">
    <subcellularLocation>
        <location evidence="1">Nucleus</location>
    </subcellularLocation>
</comment>
<evidence type="ECO:0000256" key="3">
    <source>
        <dbReference type="ARBA" id="ARBA00023125"/>
    </source>
</evidence>
<dbReference type="AlphaFoldDB" id="A0A9D4XX15"/>
<dbReference type="SMART" id="SM00398">
    <property type="entry name" value="HMG"/>
    <property type="match status" value="1"/>
</dbReference>
<feature type="region of interest" description="Disordered" evidence="7">
    <location>
        <begin position="164"/>
        <end position="201"/>
    </location>
</feature>
<dbReference type="Gramene" id="PSAT_LOCUS12799_t1">
    <property type="protein sequence ID" value="CAL5192946.1"/>
    <property type="gene ID" value="PSAT_LOCUS12799"/>
</dbReference>
<reference evidence="9 10" key="1">
    <citation type="journal article" date="2022" name="Nat. Genet.">
        <title>Improved pea reference genome and pan-genome highlight genomic features and evolutionary characteristics.</title>
        <authorList>
            <person name="Yang T."/>
            <person name="Liu R."/>
            <person name="Luo Y."/>
            <person name="Hu S."/>
            <person name="Wang D."/>
            <person name="Wang C."/>
            <person name="Pandey M.K."/>
            <person name="Ge S."/>
            <person name="Xu Q."/>
            <person name="Li N."/>
            <person name="Li G."/>
            <person name="Huang Y."/>
            <person name="Saxena R.K."/>
            <person name="Ji Y."/>
            <person name="Li M."/>
            <person name="Yan X."/>
            <person name="He Y."/>
            <person name="Liu Y."/>
            <person name="Wang X."/>
            <person name="Xiang C."/>
            <person name="Varshney R.K."/>
            <person name="Ding H."/>
            <person name="Gao S."/>
            <person name="Zong X."/>
        </authorList>
    </citation>
    <scope>NUCLEOTIDE SEQUENCE [LARGE SCALE GENOMIC DNA]</scope>
    <source>
        <strain evidence="9 10">cv. Zhongwan 6</strain>
    </source>
</reference>
<feature type="compositionally biased region" description="Polar residues" evidence="7">
    <location>
        <begin position="179"/>
        <end position="201"/>
    </location>
</feature>
<dbReference type="CDD" id="cd22005">
    <property type="entry name" value="HMG-box_AtHMGB1-like"/>
    <property type="match status" value="1"/>
</dbReference>
<evidence type="ECO:0000256" key="2">
    <source>
        <dbReference type="ARBA" id="ARBA00008774"/>
    </source>
</evidence>
<feature type="coiled-coil region" evidence="6">
    <location>
        <begin position="414"/>
        <end position="525"/>
    </location>
</feature>
<comment type="similarity">
    <text evidence="2">Belongs to the HMGB family.</text>
</comment>
<accession>A0A9D4XX15</accession>
<dbReference type="Pfam" id="PF00505">
    <property type="entry name" value="HMG_box"/>
    <property type="match status" value="1"/>
</dbReference>
<dbReference type="InterPro" id="IPR036910">
    <property type="entry name" value="HMG_box_dom_sf"/>
</dbReference>
<keyword evidence="10" id="KW-1185">Reference proteome</keyword>
<dbReference type="Proteomes" id="UP001058974">
    <property type="component" value="Chromosome 3"/>
</dbReference>
<evidence type="ECO:0000256" key="7">
    <source>
        <dbReference type="SAM" id="MobiDB-lite"/>
    </source>
</evidence>
<evidence type="ECO:0000256" key="4">
    <source>
        <dbReference type="ARBA" id="ARBA00023242"/>
    </source>
</evidence>
<evidence type="ECO:0000259" key="8">
    <source>
        <dbReference type="PROSITE" id="PS50118"/>
    </source>
</evidence>
<dbReference type="GO" id="GO:0003682">
    <property type="term" value="F:chromatin binding"/>
    <property type="evidence" value="ECO:0007669"/>
    <property type="project" value="UniProtKB-ARBA"/>
</dbReference>
<feature type="domain" description="HMG box" evidence="8">
    <location>
        <begin position="39"/>
        <end position="107"/>
    </location>
</feature>
<feature type="DNA-binding region" description="HMG box" evidence="5">
    <location>
        <begin position="39"/>
        <end position="107"/>
    </location>
</feature>
<dbReference type="Gramene" id="Psat03G0322000-T1">
    <property type="protein sequence ID" value="KAI5428127.1"/>
    <property type="gene ID" value="KIW84_033220"/>
</dbReference>
<organism evidence="9 10">
    <name type="scientific">Pisum sativum</name>
    <name type="common">Garden pea</name>
    <name type="synonym">Lathyrus oleraceus</name>
    <dbReference type="NCBI Taxonomy" id="3888"/>
    <lineage>
        <taxon>Eukaryota</taxon>
        <taxon>Viridiplantae</taxon>
        <taxon>Streptophyta</taxon>
        <taxon>Embryophyta</taxon>
        <taxon>Tracheophyta</taxon>
        <taxon>Spermatophyta</taxon>
        <taxon>Magnoliopsida</taxon>
        <taxon>eudicotyledons</taxon>
        <taxon>Gunneridae</taxon>
        <taxon>Pentapetalae</taxon>
        <taxon>rosids</taxon>
        <taxon>fabids</taxon>
        <taxon>Fabales</taxon>
        <taxon>Fabaceae</taxon>
        <taxon>Papilionoideae</taxon>
        <taxon>50 kb inversion clade</taxon>
        <taxon>NPAAA clade</taxon>
        <taxon>Hologalegina</taxon>
        <taxon>IRL clade</taxon>
        <taxon>Fabeae</taxon>
        <taxon>Lathyrus</taxon>
    </lineage>
</organism>
<comment type="caution">
    <text evidence="9">The sequence shown here is derived from an EMBL/GenBank/DDBJ whole genome shotgun (WGS) entry which is preliminary data.</text>
</comment>